<dbReference type="Proteomes" id="UP000251956">
    <property type="component" value="Unassembled WGS sequence"/>
</dbReference>
<dbReference type="RefSeq" id="WP_112131238.1">
    <property type="nucleotide sequence ID" value="NZ_QMBQ01000013.1"/>
</dbReference>
<reference evidence="1 2" key="1">
    <citation type="submission" date="2018-07" db="EMBL/GenBank/DDBJ databases">
        <title>Diversity of Mesorhizobium strains in Brazil.</title>
        <authorList>
            <person name="Helene L.C.F."/>
            <person name="Dall'Agnol R."/>
            <person name="Delamuta J.R.M."/>
            <person name="Hungria M."/>
        </authorList>
    </citation>
    <scope>NUCLEOTIDE SEQUENCE [LARGE SCALE GENOMIC DNA]</scope>
    <source>
        <strain evidence="1 2">CNPSo 3140</strain>
    </source>
</reference>
<dbReference type="EMBL" id="QMBQ01000013">
    <property type="protein sequence ID" value="RAZ71669.1"/>
    <property type="molecule type" value="Genomic_DNA"/>
</dbReference>
<dbReference type="InterPro" id="IPR011989">
    <property type="entry name" value="ARM-like"/>
</dbReference>
<dbReference type="SUPFAM" id="SSF48371">
    <property type="entry name" value="ARM repeat"/>
    <property type="match status" value="1"/>
</dbReference>
<gene>
    <name evidence="1" type="ORF">DPM35_30745</name>
</gene>
<dbReference type="AlphaFoldDB" id="A0A330GGC9"/>
<evidence type="ECO:0000313" key="2">
    <source>
        <dbReference type="Proteomes" id="UP000251956"/>
    </source>
</evidence>
<dbReference type="OrthoDB" id="8089803at2"/>
<evidence type="ECO:0000313" key="1">
    <source>
        <dbReference type="EMBL" id="RAZ71669.1"/>
    </source>
</evidence>
<comment type="caution">
    <text evidence="1">The sequence shown here is derived from an EMBL/GenBank/DDBJ whole genome shotgun (WGS) entry which is preliminary data.</text>
</comment>
<organism evidence="1 2">
    <name type="scientific">Mesorhizobium atlanticum</name>
    <dbReference type="NCBI Taxonomy" id="2233532"/>
    <lineage>
        <taxon>Bacteria</taxon>
        <taxon>Pseudomonadati</taxon>
        <taxon>Pseudomonadota</taxon>
        <taxon>Alphaproteobacteria</taxon>
        <taxon>Hyphomicrobiales</taxon>
        <taxon>Phyllobacteriaceae</taxon>
        <taxon>Mesorhizobium</taxon>
    </lineage>
</organism>
<name>A0A330GGC9_9HYPH</name>
<dbReference type="InterPro" id="IPR016024">
    <property type="entry name" value="ARM-type_fold"/>
</dbReference>
<sequence length="385" mass="42117">MQRIASIAPLVAQHAGDAAFLWSRRRREIDRPFLDETDIGRIDQRLEANIEGLAAAGESGWQAARAQFTDFAELGEIFVLGVTALRSGESEAIEIALSASKETGAFAVGSLSGAVARTPRDLLKPFVAEWLAGRDPLRRSLGLAALQHHGIDPGARLANLLVDADPEVRRRALRLAGTFKRRDQLTPVIAALDADLARERLTAAFAACLLGEARSAHPALDQIVANQQDLAAHAIELRLLTTPGRAGKQWLQSRLDQPALRIVATRAIGLLGDHAAMPWLIERMREPELAEAAGLALRDLFEVDFNDLALFTLDPALLGPDFTGDEPLPIADKVAAWWDEGRGGRGYGTFRSMRRLRLDALRATLAEPDATLADWRRTRCYPAWM</sequence>
<accession>A0A330GGC9</accession>
<dbReference type="Gene3D" id="1.25.10.10">
    <property type="entry name" value="Leucine-rich Repeat Variant"/>
    <property type="match status" value="1"/>
</dbReference>
<protein>
    <recommendedName>
        <fullName evidence="3">HEAT repeat domain-containing protein</fullName>
    </recommendedName>
</protein>
<proteinExistence type="predicted"/>
<keyword evidence="2" id="KW-1185">Reference proteome</keyword>
<evidence type="ECO:0008006" key="3">
    <source>
        <dbReference type="Google" id="ProtNLM"/>
    </source>
</evidence>